<evidence type="ECO:0000256" key="7">
    <source>
        <dbReference type="SAM" id="MobiDB-lite"/>
    </source>
</evidence>
<feature type="transmembrane region" description="Helical" evidence="8">
    <location>
        <begin position="160"/>
        <end position="181"/>
    </location>
</feature>
<comment type="similarity">
    <text evidence="2">Belongs to the peptidase A22B family.</text>
</comment>
<accession>A0A813RM82</accession>
<dbReference type="AlphaFoldDB" id="A0A813RM82"/>
<feature type="transmembrane region" description="Helical" evidence="8">
    <location>
        <begin position="415"/>
        <end position="437"/>
    </location>
</feature>
<dbReference type="Pfam" id="PF04258">
    <property type="entry name" value="Peptidase_A22B"/>
    <property type="match status" value="2"/>
</dbReference>
<feature type="transmembrane region" description="Helical" evidence="8">
    <location>
        <begin position="307"/>
        <end position="324"/>
    </location>
</feature>
<comment type="subcellular location">
    <subcellularLocation>
        <location evidence="1">Endomembrane system</location>
        <topology evidence="1">Multi-pass membrane protein</topology>
    </subcellularLocation>
</comment>
<evidence type="ECO:0000313" key="10">
    <source>
        <dbReference type="EMBL" id="CAF3570052.1"/>
    </source>
</evidence>
<dbReference type="GO" id="GO:0098554">
    <property type="term" value="C:cytoplasmic side of endoplasmic reticulum membrane"/>
    <property type="evidence" value="ECO:0007669"/>
    <property type="project" value="TreeGrafter"/>
</dbReference>
<dbReference type="GO" id="GO:0098553">
    <property type="term" value="C:lumenal side of endoplasmic reticulum membrane"/>
    <property type="evidence" value="ECO:0007669"/>
    <property type="project" value="TreeGrafter"/>
</dbReference>
<comment type="caution">
    <text evidence="9">The sequence shown here is derived from an EMBL/GenBank/DDBJ whole genome shotgun (WGS) entry which is preliminary data.</text>
</comment>
<keyword evidence="5 8" id="KW-1133">Transmembrane helix</keyword>
<dbReference type="InterPro" id="IPR007369">
    <property type="entry name" value="Peptidase_A22B_SPP"/>
</dbReference>
<evidence type="ECO:0000313" key="11">
    <source>
        <dbReference type="Proteomes" id="UP000663829"/>
    </source>
</evidence>
<feature type="transmembrane region" description="Helical" evidence="8">
    <location>
        <begin position="586"/>
        <end position="604"/>
    </location>
</feature>
<protein>
    <recommendedName>
        <fullName evidence="12">Signal peptide peptidase family protein</fullName>
    </recommendedName>
</protein>
<dbReference type="PANTHER" id="PTHR12174">
    <property type="entry name" value="SIGNAL PEPTIDE PEPTIDASE"/>
    <property type="match status" value="1"/>
</dbReference>
<evidence type="ECO:0000256" key="2">
    <source>
        <dbReference type="ARBA" id="ARBA00006859"/>
    </source>
</evidence>
<feature type="transmembrane region" description="Helical" evidence="8">
    <location>
        <begin position="388"/>
        <end position="408"/>
    </location>
</feature>
<dbReference type="OrthoDB" id="29661at2759"/>
<keyword evidence="6 8" id="KW-0472">Membrane</keyword>
<dbReference type="EMBL" id="CAJOBC010000313">
    <property type="protein sequence ID" value="CAF3570052.1"/>
    <property type="molecule type" value="Genomic_DNA"/>
</dbReference>
<proteinExistence type="inferred from homology"/>
<dbReference type="PANTHER" id="PTHR12174:SF103">
    <property type="entry name" value="INTRAMEMBRANE PROTEASE (IMPAS) FAMILY"/>
    <property type="match status" value="1"/>
</dbReference>
<organism evidence="9 11">
    <name type="scientific">Didymodactylos carnosus</name>
    <dbReference type="NCBI Taxonomy" id="1234261"/>
    <lineage>
        <taxon>Eukaryota</taxon>
        <taxon>Metazoa</taxon>
        <taxon>Spiralia</taxon>
        <taxon>Gnathifera</taxon>
        <taxon>Rotifera</taxon>
        <taxon>Eurotatoria</taxon>
        <taxon>Bdelloidea</taxon>
        <taxon>Philodinida</taxon>
        <taxon>Philodinidae</taxon>
        <taxon>Didymodactylos</taxon>
    </lineage>
</organism>
<sequence>MDTGESLNLITSLKSSKNTNRYCLQLALLPQILPVKQFGWHNYYYASTTNGCDKANVSALSSLSIADNSMFVIHYNANCSFAEQSYNFQLVFGDKISLLYIIVIPYTIIQSLTTNKTLPVTIPVLLIRQSEFNGLINDNKTNQIEQISIDYSFHQSRLNIVTLLMYILIILVLFAGTMWAGDEFIQKVKESVDYYAFNQQGKYTAVNPNPINNNDSMEPLATNQQSSPNLSTQTNTTQVLSSSPTDTVTVPLPRSIVLPPPPSFQKLKELSSKENEQAILAMPYCTILFLLITAVAWILLIWKFPTVMVKILQTMFCISGLFSLKSCLKRFSYIKYFVKILRRFEIRSCEIRKPCKYQIGPINYFSILTFFIGLTVVILWYVYRKQRWSWILQDIIGAALCIVVLSVYRLANMKVITLILSLFFFYDIFFVFITPYIPFFNDSTKTNLTTLLSTQTTISATGINSTLTSTLSPYYIPTIQREIRNRNPSIMEKVALGLGSGDEVVPLLFSVPRITKYPDPCITSNDQKIGFGDIILPGILITYCKIFDIASNNRIHVYYIQSLIAYSIGYILVIIALVFMNMPQPALLYLVPCTLLSTIFTGLIRRELKELYSGRRIKQIFEQSDQISVVSKHDNQIRPDGDG</sequence>
<dbReference type="GO" id="GO:0005765">
    <property type="term" value="C:lysosomal membrane"/>
    <property type="evidence" value="ECO:0007669"/>
    <property type="project" value="TreeGrafter"/>
</dbReference>
<reference evidence="9" key="1">
    <citation type="submission" date="2021-02" db="EMBL/GenBank/DDBJ databases">
        <authorList>
            <person name="Nowell W R."/>
        </authorList>
    </citation>
    <scope>NUCLEOTIDE SEQUENCE</scope>
</reference>
<feature type="transmembrane region" description="Helical" evidence="8">
    <location>
        <begin position="278"/>
        <end position="301"/>
    </location>
</feature>
<evidence type="ECO:0000313" key="9">
    <source>
        <dbReference type="EMBL" id="CAF0786275.1"/>
    </source>
</evidence>
<evidence type="ECO:0000256" key="4">
    <source>
        <dbReference type="ARBA" id="ARBA00022801"/>
    </source>
</evidence>
<keyword evidence="3 8" id="KW-0812">Transmembrane</keyword>
<name>A0A813RM82_9BILA</name>
<dbReference type="GO" id="GO:0042500">
    <property type="term" value="F:aspartic endopeptidase activity, intramembrane cleaving"/>
    <property type="evidence" value="ECO:0007669"/>
    <property type="project" value="InterPro"/>
</dbReference>
<evidence type="ECO:0000256" key="6">
    <source>
        <dbReference type="ARBA" id="ARBA00023136"/>
    </source>
</evidence>
<dbReference type="EMBL" id="CAJNOQ010000313">
    <property type="protein sequence ID" value="CAF0786275.1"/>
    <property type="molecule type" value="Genomic_DNA"/>
</dbReference>
<dbReference type="GO" id="GO:0033619">
    <property type="term" value="P:membrane protein proteolysis"/>
    <property type="evidence" value="ECO:0007669"/>
    <property type="project" value="TreeGrafter"/>
</dbReference>
<evidence type="ECO:0000256" key="3">
    <source>
        <dbReference type="ARBA" id="ARBA00022692"/>
    </source>
</evidence>
<feature type="transmembrane region" description="Helical" evidence="8">
    <location>
        <begin position="557"/>
        <end position="580"/>
    </location>
</feature>
<dbReference type="InterPro" id="IPR006639">
    <property type="entry name" value="Preselin/SPP"/>
</dbReference>
<keyword evidence="4" id="KW-0378">Hydrolase</keyword>
<evidence type="ECO:0008006" key="12">
    <source>
        <dbReference type="Google" id="ProtNLM"/>
    </source>
</evidence>
<dbReference type="SMART" id="SM00730">
    <property type="entry name" value="PSN"/>
    <property type="match status" value="1"/>
</dbReference>
<dbReference type="Proteomes" id="UP000681722">
    <property type="component" value="Unassembled WGS sequence"/>
</dbReference>
<dbReference type="GO" id="GO:0030660">
    <property type="term" value="C:Golgi-associated vesicle membrane"/>
    <property type="evidence" value="ECO:0007669"/>
    <property type="project" value="TreeGrafter"/>
</dbReference>
<evidence type="ECO:0000256" key="5">
    <source>
        <dbReference type="ARBA" id="ARBA00022989"/>
    </source>
</evidence>
<evidence type="ECO:0000256" key="1">
    <source>
        <dbReference type="ARBA" id="ARBA00004127"/>
    </source>
</evidence>
<evidence type="ECO:0000256" key="8">
    <source>
        <dbReference type="SAM" id="Phobius"/>
    </source>
</evidence>
<keyword evidence="11" id="KW-1185">Reference proteome</keyword>
<dbReference type="Proteomes" id="UP000663829">
    <property type="component" value="Unassembled WGS sequence"/>
</dbReference>
<feature type="transmembrane region" description="Helical" evidence="8">
    <location>
        <begin position="362"/>
        <end position="382"/>
    </location>
</feature>
<feature type="region of interest" description="Disordered" evidence="7">
    <location>
        <begin position="207"/>
        <end position="247"/>
    </location>
</feature>
<gene>
    <name evidence="9" type="ORF">GPM918_LOCUS2750</name>
    <name evidence="10" type="ORF">SRO942_LOCUS2750</name>
</gene>